<evidence type="ECO:0000256" key="3">
    <source>
        <dbReference type="ARBA" id="ARBA00022448"/>
    </source>
</evidence>
<dbReference type="NCBIfam" id="NF007861">
    <property type="entry name" value="PRK10573.1"/>
    <property type="match status" value="1"/>
</dbReference>
<evidence type="ECO:0000256" key="7">
    <source>
        <dbReference type="ARBA" id="ARBA00022989"/>
    </source>
</evidence>
<accession>A0AA50DI03</accession>
<evidence type="ECO:0000256" key="9">
    <source>
        <dbReference type="RuleBase" id="RU003923"/>
    </source>
</evidence>
<proteinExistence type="inferred from homology"/>
<evidence type="ECO:0000256" key="6">
    <source>
        <dbReference type="ARBA" id="ARBA00022692"/>
    </source>
</evidence>
<keyword evidence="5" id="KW-0997">Cell inner membrane</keyword>
<dbReference type="PANTHER" id="PTHR30012:SF7">
    <property type="entry name" value="PROTEIN TRANSPORT PROTEIN HOFC HOMOLOG"/>
    <property type="match status" value="1"/>
</dbReference>
<keyword evidence="8 10" id="KW-0472">Membrane</keyword>
<dbReference type="InterPro" id="IPR018076">
    <property type="entry name" value="T2SS_GspF_dom"/>
</dbReference>
<evidence type="ECO:0000256" key="8">
    <source>
        <dbReference type="ARBA" id="ARBA00023136"/>
    </source>
</evidence>
<dbReference type="EMBL" id="CP132353">
    <property type="protein sequence ID" value="WLS78267.1"/>
    <property type="molecule type" value="Genomic_DNA"/>
</dbReference>
<evidence type="ECO:0000256" key="2">
    <source>
        <dbReference type="ARBA" id="ARBA00005745"/>
    </source>
</evidence>
<dbReference type="PANTHER" id="PTHR30012">
    <property type="entry name" value="GENERAL SECRETION PATHWAY PROTEIN"/>
    <property type="match status" value="1"/>
</dbReference>
<dbReference type="Gene3D" id="1.20.81.30">
    <property type="entry name" value="Type II secretion system (T2SS), domain F"/>
    <property type="match status" value="2"/>
</dbReference>
<dbReference type="RefSeq" id="WP_306207956.1">
    <property type="nucleotide sequence ID" value="NZ_CP132353.1"/>
</dbReference>
<dbReference type="KEGG" id="epi:Q3V30_17670"/>
<evidence type="ECO:0000259" key="11">
    <source>
        <dbReference type="Pfam" id="PF00482"/>
    </source>
</evidence>
<evidence type="ECO:0000256" key="10">
    <source>
        <dbReference type="SAM" id="Phobius"/>
    </source>
</evidence>
<feature type="transmembrane region" description="Helical" evidence="10">
    <location>
        <begin position="213"/>
        <end position="234"/>
    </location>
</feature>
<gene>
    <name evidence="12" type="primary">hofC</name>
    <name evidence="12" type="ORF">Q3V30_17670</name>
</gene>
<dbReference type="GO" id="GO:0005886">
    <property type="term" value="C:plasma membrane"/>
    <property type="evidence" value="ECO:0007669"/>
    <property type="project" value="UniProtKB-SubCell"/>
</dbReference>
<evidence type="ECO:0000256" key="1">
    <source>
        <dbReference type="ARBA" id="ARBA00004429"/>
    </source>
</evidence>
<organism evidence="12 13">
    <name type="scientific">Erwinia pyri</name>
    <dbReference type="NCBI Taxonomy" id="3062598"/>
    <lineage>
        <taxon>Bacteria</taxon>
        <taxon>Pseudomonadati</taxon>
        <taxon>Pseudomonadota</taxon>
        <taxon>Gammaproteobacteria</taxon>
        <taxon>Enterobacterales</taxon>
        <taxon>Erwiniaceae</taxon>
        <taxon>Erwinia</taxon>
    </lineage>
</organism>
<reference evidence="12 13" key="1">
    <citation type="submission" date="2023-07" db="EMBL/GenBank/DDBJ databases">
        <title>Pathogenic bacteria of pear tree diseases.</title>
        <authorList>
            <person name="Zhang Z."/>
            <person name="He L."/>
            <person name="Huang R."/>
        </authorList>
    </citation>
    <scope>NUCLEOTIDE SEQUENCE [LARGE SCALE GENOMIC DNA]</scope>
    <source>
        <strain evidence="12 13">DE2</strain>
    </source>
</reference>
<name>A0AA50DI03_9GAMM</name>
<evidence type="ECO:0000313" key="12">
    <source>
        <dbReference type="EMBL" id="WLS78267.1"/>
    </source>
</evidence>
<keyword evidence="3 9" id="KW-0813">Transport</keyword>
<keyword evidence="7 10" id="KW-1133">Transmembrane helix</keyword>
<dbReference type="AlphaFoldDB" id="A0AA50DI03"/>
<dbReference type="PRINTS" id="PR00812">
    <property type="entry name" value="BCTERIALGSPF"/>
</dbReference>
<dbReference type="InterPro" id="IPR001992">
    <property type="entry name" value="T2SS_GspF/T4SS_PilC_CS"/>
</dbReference>
<comment type="similarity">
    <text evidence="2 9">Belongs to the GSP F family.</text>
</comment>
<keyword evidence="13" id="KW-1185">Reference proteome</keyword>
<feature type="domain" description="Type II secretion system protein GspF" evidence="11">
    <location>
        <begin position="65"/>
        <end position="187"/>
    </location>
</feature>
<dbReference type="GO" id="GO:0015628">
    <property type="term" value="P:protein secretion by the type II secretion system"/>
    <property type="evidence" value="ECO:0007669"/>
    <property type="project" value="TreeGrafter"/>
</dbReference>
<sequence length="399" mass="44526">MSERFLFRWQALNKQGELHRGACFCQDQQEVMEKLLASALTPLTLSSGRRVRTTEWQLQHKITLFRQLATLLKAGMTLSASLNLIAEDHVIVCWQALLGQLHDDVAEGVPFSEALARWPGVFPPLYPALMSVGEMTGRIDECCLQLAGQQERQHLLQKKVTKALRYPLFILALALVVTIGMLVFVLPEFMAVYHTFDAPLPAFTVAVVALSQLLQRHGLVLLTVIAAAGIALRWQTRRSPYWQRRLQRWLLALPLIGRLYQGGMLSRIFMTMALTQHAGLTLLQSLQAVEKTLGDLLWREAIQQLQHHIAGGHPLHQALKQHTLFTALCYQLLKVGEESGSLESMLIRLGNLHEETTQELADNLAAALEPLMMVVTGLLVGALVIAMYLPIFNLGDALG</sequence>
<evidence type="ECO:0000256" key="4">
    <source>
        <dbReference type="ARBA" id="ARBA00022475"/>
    </source>
</evidence>
<dbReference type="PROSITE" id="PS00874">
    <property type="entry name" value="T2SP_F"/>
    <property type="match status" value="1"/>
</dbReference>
<comment type="subcellular location">
    <subcellularLocation>
        <location evidence="1 9">Cell inner membrane</location>
        <topology evidence="1 9">Multi-pass membrane protein</topology>
    </subcellularLocation>
</comment>
<feature type="transmembrane region" description="Helical" evidence="10">
    <location>
        <begin position="168"/>
        <end position="193"/>
    </location>
</feature>
<evidence type="ECO:0000256" key="5">
    <source>
        <dbReference type="ARBA" id="ARBA00022519"/>
    </source>
</evidence>
<keyword evidence="6 9" id="KW-0812">Transmembrane</keyword>
<dbReference type="Pfam" id="PF00482">
    <property type="entry name" value="T2SSF"/>
    <property type="match status" value="2"/>
</dbReference>
<dbReference type="FunFam" id="1.20.81.30:FF:000001">
    <property type="entry name" value="Type II secretion system protein F"/>
    <property type="match status" value="2"/>
</dbReference>
<dbReference type="InterPro" id="IPR042094">
    <property type="entry name" value="T2SS_GspF_sf"/>
</dbReference>
<feature type="transmembrane region" description="Helical" evidence="10">
    <location>
        <begin position="371"/>
        <end position="391"/>
    </location>
</feature>
<feature type="domain" description="Type II secretion system protein GspF" evidence="11">
    <location>
        <begin position="271"/>
        <end position="390"/>
    </location>
</feature>
<dbReference type="InterPro" id="IPR003004">
    <property type="entry name" value="GspF/PilC"/>
</dbReference>
<dbReference type="Proteomes" id="UP001228139">
    <property type="component" value="Chromosome"/>
</dbReference>
<keyword evidence="4" id="KW-1003">Cell membrane</keyword>
<protein>
    <submittedName>
        <fullName evidence="12">Protein transport protein HofC</fullName>
    </submittedName>
</protein>
<evidence type="ECO:0000313" key="13">
    <source>
        <dbReference type="Proteomes" id="UP001228139"/>
    </source>
</evidence>